<gene>
    <name evidence="5" type="ORF">CLV54_3092</name>
</gene>
<keyword evidence="3" id="KW-0804">Transcription</keyword>
<dbReference type="GO" id="GO:0006950">
    <property type="term" value="P:response to stress"/>
    <property type="evidence" value="ECO:0007669"/>
    <property type="project" value="TreeGrafter"/>
</dbReference>
<evidence type="ECO:0000259" key="4">
    <source>
        <dbReference type="PROSITE" id="PS50995"/>
    </source>
</evidence>
<dbReference type="InterPro" id="IPR023187">
    <property type="entry name" value="Tscrpt_reg_MarR-type_CS"/>
</dbReference>
<proteinExistence type="predicted"/>
<evidence type="ECO:0000256" key="3">
    <source>
        <dbReference type="ARBA" id="ARBA00023163"/>
    </source>
</evidence>
<dbReference type="EMBL" id="PGFB01000005">
    <property type="protein sequence ID" value="PJJ55741.1"/>
    <property type="molecule type" value="Genomic_DNA"/>
</dbReference>
<dbReference type="InterPro" id="IPR036390">
    <property type="entry name" value="WH_DNA-bd_sf"/>
</dbReference>
<organism evidence="5 6">
    <name type="scientific">Compostimonas suwonensis</name>
    <dbReference type="NCBI Taxonomy" id="1048394"/>
    <lineage>
        <taxon>Bacteria</taxon>
        <taxon>Bacillati</taxon>
        <taxon>Actinomycetota</taxon>
        <taxon>Actinomycetes</taxon>
        <taxon>Micrococcales</taxon>
        <taxon>Microbacteriaceae</taxon>
        <taxon>Compostimonas</taxon>
    </lineage>
</organism>
<evidence type="ECO:0000313" key="5">
    <source>
        <dbReference type="EMBL" id="PJJ55741.1"/>
    </source>
</evidence>
<dbReference type="GO" id="GO:0003700">
    <property type="term" value="F:DNA-binding transcription factor activity"/>
    <property type="evidence" value="ECO:0007669"/>
    <property type="project" value="InterPro"/>
</dbReference>
<dbReference type="PROSITE" id="PS50995">
    <property type="entry name" value="HTH_MARR_2"/>
    <property type="match status" value="1"/>
</dbReference>
<dbReference type="GO" id="GO:0003677">
    <property type="term" value="F:DNA binding"/>
    <property type="evidence" value="ECO:0007669"/>
    <property type="project" value="UniProtKB-KW"/>
</dbReference>
<dbReference type="InterPro" id="IPR039422">
    <property type="entry name" value="MarR/SlyA-like"/>
</dbReference>
<comment type="caution">
    <text evidence="5">The sequence shown here is derived from an EMBL/GenBank/DDBJ whole genome shotgun (WGS) entry which is preliminary data.</text>
</comment>
<dbReference type="InterPro" id="IPR000835">
    <property type="entry name" value="HTH_MarR-typ"/>
</dbReference>
<protein>
    <submittedName>
        <fullName evidence="5">DNA-binding MarR family transcriptional regulator</fullName>
    </submittedName>
</protein>
<accession>A0A2M9BCR1</accession>
<evidence type="ECO:0000256" key="1">
    <source>
        <dbReference type="ARBA" id="ARBA00023015"/>
    </source>
</evidence>
<reference evidence="5 6" key="1">
    <citation type="submission" date="2017-11" db="EMBL/GenBank/DDBJ databases">
        <title>Genomic Encyclopedia of Archaeal and Bacterial Type Strains, Phase II (KMG-II): From Individual Species to Whole Genera.</title>
        <authorList>
            <person name="Goeker M."/>
        </authorList>
    </citation>
    <scope>NUCLEOTIDE SEQUENCE [LARGE SCALE GENOMIC DNA]</scope>
    <source>
        <strain evidence="5 6">DSM 25625</strain>
    </source>
</reference>
<dbReference type="AlphaFoldDB" id="A0A2M9BCR1"/>
<keyword evidence="1" id="KW-0805">Transcription regulation</keyword>
<sequence length="150" mass="16823">MLQTMSESDHKRIDAAIATVEDQFGVLANRVRENLQNQATKVHPELQAGSYKLLMTIARGGRTSAGSLAETLHSDKSVISRQAKVLEELGLISRHADPRDGRSTLFEATPQAVERITQIQATRRAELYERLRTWTTDEVETLAELLKRLV</sequence>
<dbReference type="PRINTS" id="PR00598">
    <property type="entry name" value="HTHMARR"/>
</dbReference>
<keyword evidence="2 5" id="KW-0238">DNA-binding</keyword>
<dbReference type="SMART" id="SM00347">
    <property type="entry name" value="HTH_MARR"/>
    <property type="match status" value="1"/>
</dbReference>
<evidence type="ECO:0000313" key="6">
    <source>
        <dbReference type="Proteomes" id="UP000230161"/>
    </source>
</evidence>
<dbReference type="PANTHER" id="PTHR33164">
    <property type="entry name" value="TRANSCRIPTIONAL REGULATOR, MARR FAMILY"/>
    <property type="match status" value="1"/>
</dbReference>
<evidence type="ECO:0000256" key="2">
    <source>
        <dbReference type="ARBA" id="ARBA00023125"/>
    </source>
</evidence>
<name>A0A2M9BCR1_9MICO</name>
<feature type="domain" description="HTH marR-type" evidence="4">
    <location>
        <begin position="21"/>
        <end position="150"/>
    </location>
</feature>
<dbReference type="PANTHER" id="PTHR33164:SF57">
    <property type="entry name" value="MARR-FAMILY TRANSCRIPTIONAL REGULATOR"/>
    <property type="match status" value="1"/>
</dbReference>
<dbReference type="Pfam" id="PF01047">
    <property type="entry name" value="MarR"/>
    <property type="match status" value="1"/>
</dbReference>
<dbReference type="SUPFAM" id="SSF46785">
    <property type="entry name" value="Winged helix' DNA-binding domain"/>
    <property type="match status" value="1"/>
</dbReference>
<keyword evidence="6" id="KW-1185">Reference proteome</keyword>
<dbReference type="InterPro" id="IPR036388">
    <property type="entry name" value="WH-like_DNA-bd_sf"/>
</dbReference>
<dbReference type="Proteomes" id="UP000230161">
    <property type="component" value="Unassembled WGS sequence"/>
</dbReference>
<dbReference type="PROSITE" id="PS01117">
    <property type="entry name" value="HTH_MARR_1"/>
    <property type="match status" value="1"/>
</dbReference>
<dbReference type="Gene3D" id="1.10.10.10">
    <property type="entry name" value="Winged helix-like DNA-binding domain superfamily/Winged helix DNA-binding domain"/>
    <property type="match status" value="1"/>
</dbReference>